<dbReference type="InterPro" id="IPR004789">
    <property type="entry name" value="Acetalactate_synth_ssu"/>
</dbReference>
<dbReference type="InterPro" id="IPR039557">
    <property type="entry name" value="AHAS_ACT"/>
</dbReference>
<evidence type="ECO:0000256" key="3">
    <source>
        <dbReference type="ARBA" id="ARBA00006341"/>
    </source>
</evidence>
<dbReference type="Pfam" id="PF00205">
    <property type="entry name" value="TPP_enzyme_M"/>
    <property type="match status" value="1"/>
</dbReference>
<dbReference type="CDD" id="cd04878">
    <property type="entry name" value="ACT_AHAS"/>
    <property type="match status" value="1"/>
</dbReference>
<evidence type="ECO:0000256" key="7">
    <source>
        <dbReference type="ARBA" id="ARBA00022679"/>
    </source>
</evidence>
<dbReference type="PROSITE" id="PS00187">
    <property type="entry name" value="TPP_ENZYMES"/>
    <property type="match status" value="1"/>
</dbReference>
<evidence type="ECO:0000256" key="5">
    <source>
        <dbReference type="ARBA" id="ARBA00022605"/>
    </source>
</evidence>
<dbReference type="CDD" id="cd02015">
    <property type="entry name" value="TPP_AHAS"/>
    <property type="match status" value="1"/>
</dbReference>
<dbReference type="SUPFAM" id="SSF52467">
    <property type="entry name" value="DHS-like NAD/FAD-binding domain"/>
    <property type="match status" value="1"/>
</dbReference>
<dbReference type="InterPro" id="IPR011766">
    <property type="entry name" value="TPP_enzyme_TPP-bd"/>
</dbReference>
<evidence type="ECO:0000259" key="17">
    <source>
        <dbReference type="PROSITE" id="PS51671"/>
    </source>
</evidence>
<sequence>MQLTGAQIVCESLIKEGVDTIFGLPGGAVLPFYGALSGYPQLRHILVRHEQAAAMAADGYARATGKVGVCSATSGPGATNLVTGLASAQMDSVPIVCITGQVPRPAIGRDAFQETDITGITLPVTKHNYLVLDVRDIAPAIKEAFYIARTGRPGPILIDIPKDVLAGETIEFEWPSEVDLPGYNPPGDPEPEQVVAAARLINQAERPIILAGHGVLISRAWDELRELAEKAQIPVITTLLGIGSLPTDHVLNLGMPGMHGMAYASLAIDRSDLVIALGARFDDRVTGRIADFAPHAKIIHCDIDPSEFNKNIIADAPVLGDLKASLRALIPHVNSTVHLDWMQETDQLRSQHPSLFIRESDVLLPQQVLKELSDATGGNSIIVTGVGQHQMWAAQHYGYNEPNSLITSGGSGAMGFEVPAALGAKVGRPDKTVWSIAGDGGFQMTLCDLATAAENNIEVKFAILNNGSLGMVRQWQDFFYDKDFFATIYSGNPDFVKLAEAYGIRGIRVTEQREVAGAIQEAMETPGPVVVDFVVKEDEFVFPMIPAGESVNEMLEQPYVKGDRPGVLTRVASLFRRRGFNIASLAVGASEQKGLSRLTFVVTGDQYTVEQATRQLDKLIDVVKVSNISAEDVVARELALIKVRATPTNRSEILEMANLFRAKVVDVGARSLVIETTGEEDKIDALYDLLRPFGILELMRTGRVAMVRGKAEGRISDDVGAKYEQYGRNGVTSVGSSRYQPGHYEGV</sequence>
<accession>A0AA35WLQ3</accession>
<keyword evidence="6" id="KW-0285">Flavoprotein</keyword>
<dbReference type="NCBIfam" id="NF008864">
    <property type="entry name" value="PRK11895.1"/>
    <property type="match status" value="1"/>
</dbReference>
<evidence type="ECO:0000256" key="11">
    <source>
        <dbReference type="ARBA" id="ARBA00023052"/>
    </source>
</evidence>
<dbReference type="InterPro" id="IPR029035">
    <property type="entry name" value="DHS-like_NAD/FAD-binding_dom"/>
</dbReference>
<keyword evidence="9" id="KW-0274">FAD</keyword>
<dbReference type="InterPro" id="IPR012846">
    <property type="entry name" value="Acetolactate_synth_lsu"/>
</dbReference>
<dbReference type="InterPro" id="IPR000399">
    <property type="entry name" value="TPP-bd_CS"/>
</dbReference>
<gene>
    <name evidence="18" type="ORF">GBAR_LOCUS11243</name>
</gene>
<dbReference type="InterPro" id="IPR012000">
    <property type="entry name" value="Thiamin_PyroP_enz_cen_dom"/>
</dbReference>
<evidence type="ECO:0000256" key="9">
    <source>
        <dbReference type="ARBA" id="ARBA00022827"/>
    </source>
</evidence>
<dbReference type="PANTHER" id="PTHR18968:SF13">
    <property type="entry name" value="ACETOLACTATE SYNTHASE CATALYTIC SUBUNIT, MITOCHONDRIAL"/>
    <property type="match status" value="1"/>
</dbReference>
<dbReference type="FunFam" id="3.40.50.1220:FF:000008">
    <property type="entry name" value="Acetolactate synthase"/>
    <property type="match status" value="1"/>
</dbReference>
<dbReference type="GO" id="GO:0009099">
    <property type="term" value="P:L-valine biosynthetic process"/>
    <property type="evidence" value="ECO:0007669"/>
    <property type="project" value="TreeGrafter"/>
</dbReference>
<evidence type="ECO:0000313" key="19">
    <source>
        <dbReference type="Proteomes" id="UP001174909"/>
    </source>
</evidence>
<dbReference type="Gene3D" id="3.30.70.260">
    <property type="match status" value="1"/>
</dbReference>
<dbReference type="Pfam" id="PF22629">
    <property type="entry name" value="ACT_AHAS_ss"/>
    <property type="match status" value="1"/>
</dbReference>
<feature type="domain" description="ACT" evidence="17">
    <location>
        <begin position="556"/>
        <end position="630"/>
    </location>
</feature>
<dbReference type="Pfam" id="PF02776">
    <property type="entry name" value="TPP_enzyme_N"/>
    <property type="match status" value="1"/>
</dbReference>
<evidence type="ECO:0000256" key="10">
    <source>
        <dbReference type="ARBA" id="ARBA00022842"/>
    </source>
</evidence>
<evidence type="ECO:0000256" key="12">
    <source>
        <dbReference type="ARBA" id="ARBA00023304"/>
    </source>
</evidence>
<evidence type="ECO:0000256" key="13">
    <source>
        <dbReference type="ARBA" id="ARBA00048670"/>
    </source>
</evidence>
<comment type="caution">
    <text evidence="18">The sequence shown here is derived from an EMBL/GenBank/DDBJ whole genome shotgun (WGS) entry which is preliminary data.</text>
</comment>
<dbReference type="InterPro" id="IPR002912">
    <property type="entry name" value="ACT_dom"/>
</dbReference>
<dbReference type="GO" id="GO:0009097">
    <property type="term" value="P:isoleucine biosynthetic process"/>
    <property type="evidence" value="ECO:0007669"/>
    <property type="project" value="TreeGrafter"/>
</dbReference>
<keyword evidence="5 16" id="KW-0028">Amino-acid biosynthesis</keyword>
<dbReference type="InterPro" id="IPR054480">
    <property type="entry name" value="AHAS_small-like_ACT"/>
</dbReference>
<dbReference type="GO" id="GO:0005948">
    <property type="term" value="C:acetolactate synthase complex"/>
    <property type="evidence" value="ECO:0007669"/>
    <property type="project" value="TreeGrafter"/>
</dbReference>
<dbReference type="EC" id="2.2.1.6" evidence="16"/>
<dbReference type="InterPro" id="IPR045865">
    <property type="entry name" value="ACT-like_dom_sf"/>
</dbReference>
<evidence type="ECO:0000256" key="8">
    <source>
        <dbReference type="ARBA" id="ARBA00022723"/>
    </source>
</evidence>
<dbReference type="CDD" id="cd07035">
    <property type="entry name" value="TPP_PYR_POX_like"/>
    <property type="match status" value="1"/>
</dbReference>
<evidence type="ECO:0000256" key="4">
    <source>
        <dbReference type="ARBA" id="ARBA00007812"/>
    </source>
</evidence>
<comment type="catalytic activity">
    <reaction evidence="14">
        <text>2-hydroxyoctadecanoyl-CoA = heptadecanal + formyl-CoA</text>
        <dbReference type="Rhea" id="RHEA:55196"/>
        <dbReference type="ChEBI" id="CHEBI:57376"/>
        <dbReference type="ChEBI" id="CHEBI:74116"/>
        <dbReference type="ChEBI" id="CHEBI:138631"/>
    </reaction>
    <physiologicalReaction direction="left-to-right" evidence="14">
        <dbReference type="Rhea" id="RHEA:55197"/>
    </physiologicalReaction>
</comment>
<dbReference type="InterPro" id="IPR045229">
    <property type="entry name" value="TPP_enz"/>
</dbReference>
<dbReference type="FunFam" id="3.40.50.970:FF:000007">
    <property type="entry name" value="Acetolactate synthase"/>
    <property type="match status" value="1"/>
</dbReference>
<dbReference type="GO" id="GO:1990610">
    <property type="term" value="F:acetolactate synthase regulator activity"/>
    <property type="evidence" value="ECO:0007669"/>
    <property type="project" value="InterPro"/>
</dbReference>
<dbReference type="GO" id="GO:0003984">
    <property type="term" value="F:acetolactate synthase activity"/>
    <property type="evidence" value="ECO:0007669"/>
    <property type="project" value="UniProtKB-EC"/>
</dbReference>
<dbReference type="SUPFAM" id="SSF55021">
    <property type="entry name" value="ACT-like"/>
    <property type="match status" value="2"/>
</dbReference>
<comment type="catalytic activity">
    <reaction evidence="15">
        <text>(2R)-hydroxyhexadecanoyl-CoA = pentadecanal + formyl-CoA</text>
        <dbReference type="Rhea" id="RHEA:55212"/>
        <dbReference type="ChEBI" id="CHEBI:17302"/>
        <dbReference type="ChEBI" id="CHEBI:57376"/>
        <dbReference type="ChEBI" id="CHEBI:138654"/>
    </reaction>
    <physiologicalReaction direction="left-to-right" evidence="15">
        <dbReference type="Rhea" id="RHEA:55213"/>
    </physiologicalReaction>
</comment>
<dbReference type="InterPro" id="IPR029061">
    <property type="entry name" value="THDP-binding"/>
</dbReference>
<dbReference type="EMBL" id="CASHTH010001696">
    <property type="protein sequence ID" value="CAI8018537.1"/>
    <property type="molecule type" value="Genomic_DNA"/>
</dbReference>
<reference evidence="18" key="1">
    <citation type="submission" date="2023-03" db="EMBL/GenBank/DDBJ databases">
        <authorList>
            <person name="Steffen K."/>
            <person name="Cardenas P."/>
        </authorList>
    </citation>
    <scope>NUCLEOTIDE SEQUENCE</scope>
</reference>
<dbReference type="Gene3D" id="3.30.70.1150">
    <property type="entry name" value="ACT-like. Chain A, domain 2"/>
    <property type="match status" value="1"/>
</dbReference>
<dbReference type="GO" id="GO:0030976">
    <property type="term" value="F:thiamine pyrophosphate binding"/>
    <property type="evidence" value="ECO:0007669"/>
    <property type="project" value="UniProtKB-UniRule"/>
</dbReference>
<comment type="pathway">
    <text evidence="2 16">Amino-acid biosynthesis; L-valine biosynthesis; L-valine from pyruvate: step 1/4.</text>
</comment>
<dbReference type="GO" id="GO:0050660">
    <property type="term" value="F:flavin adenine dinucleotide binding"/>
    <property type="evidence" value="ECO:0007669"/>
    <property type="project" value="InterPro"/>
</dbReference>
<dbReference type="NCBIfam" id="TIGR00118">
    <property type="entry name" value="acolac_lg"/>
    <property type="match status" value="1"/>
</dbReference>
<evidence type="ECO:0000256" key="14">
    <source>
        <dbReference type="ARBA" id="ARBA00048738"/>
    </source>
</evidence>
<protein>
    <recommendedName>
        <fullName evidence="16">Acetolactate synthase</fullName>
        <ecNumber evidence="16">2.2.1.6</ecNumber>
    </recommendedName>
</protein>
<dbReference type="NCBIfam" id="TIGR00119">
    <property type="entry name" value="acolac_sm"/>
    <property type="match status" value="1"/>
</dbReference>
<keyword evidence="12 16" id="KW-0100">Branched-chain amino acid biosynthesis</keyword>
<comment type="similarity">
    <text evidence="4 16">Belongs to the TPP enzyme family.</text>
</comment>
<dbReference type="GO" id="GO:0000287">
    <property type="term" value="F:magnesium ion binding"/>
    <property type="evidence" value="ECO:0007669"/>
    <property type="project" value="UniProtKB-UniRule"/>
</dbReference>
<comment type="catalytic activity">
    <reaction evidence="13 16">
        <text>2 pyruvate + H(+) = (2S)-2-acetolactate + CO2</text>
        <dbReference type="Rhea" id="RHEA:25249"/>
        <dbReference type="ChEBI" id="CHEBI:15361"/>
        <dbReference type="ChEBI" id="CHEBI:15378"/>
        <dbReference type="ChEBI" id="CHEBI:16526"/>
        <dbReference type="ChEBI" id="CHEBI:58476"/>
        <dbReference type="EC" id="2.2.1.6"/>
    </reaction>
</comment>
<comment type="similarity">
    <text evidence="3">Belongs to the acetolactate synthase small subunit family.</text>
</comment>
<evidence type="ECO:0000256" key="16">
    <source>
        <dbReference type="RuleBase" id="RU003591"/>
    </source>
</evidence>
<evidence type="ECO:0000256" key="2">
    <source>
        <dbReference type="ARBA" id="ARBA00005025"/>
    </source>
</evidence>
<name>A0AA35WLQ3_GEOBA</name>
<keyword evidence="7 16" id="KW-0808">Transferase</keyword>
<keyword evidence="8 16" id="KW-0479">Metal-binding</keyword>
<dbReference type="SUPFAM" id="SSF52518">
    <property type="entry name" value="Thiamin diphosphate-binding fold (THDP-binding)"/>
    <property type="match status" value="2"/>
</dbReference>
<evidence type="ECO:0000256" key="1">
    <source>
        <dbReference type="ARBA" id="ARBA00004974"/>
    </source>
</evidence>
<evidence type="ECO:0000313" key="18">
    <source>
        <dbReference type="EMBL" id="CAI8018537.1"/>
    </source>
</evidence>
<dbReference type="Pfam" id="PF10369">
    <property type="entry name" value="ALS_ss_C"/>
    <property type="match status" value="1"/>
</dbReference>
<keyword evidence="19" id="KW-1185">Reference proteome</keyword>
<keyword evidence="10 16" id="KW-0460">Magnesium</keyword>
<dbReference type="PROSITE" id="PS51671">
    <property type="entry name" value="ACT"/>
    <property type="match status" value="1"/>
</dbReference>
<dbReference type="Proteomes" id="UP001174909">
    <property type="component" value="Unassembled WGS sequence"/>
</dbReference>
<evidence type="ECO:0000256" key="15">
    <source>
        <dbReference type="ARBA" id="ARBA00048767"/>
    </source>
</evidence>
<comment type="cofactor">
    <cofactor evidence="16">
        <name>thiamine diphosphate</name>
        <dbReference type="ChEBI" id="CHEBI:58937"/>
    </cofactor>
    <text evidence="16">Binds 1 thiamine pyrophosphate per subunit.</text>
</comment>
<dbReference type="InterPro" id="IPR012001">
    <property type="entry name" value="Thiamin_PyroP_enz_TPP-bd_dom"/>
</dbReference>
<dbReference type="Gene3D" id="3.40.50.970">
    <property type="match status" value="2"/>
</dbReference>
<evidence type="ECO:0000256" key="6">
    <source>
        <dbReference type="ARBA" id="ARBA00022630"/>
    </source>
</evidence>
<proteinExistence type="inferred from homology"/>
<organism evidence="18 19">
    <name type="scientific">Geodia barretti</name>
    <name type="common">Barrett's horny sponge</name>
    <dbReference type="NCBI Taxonomy" id="519541"/>
    <lineage>
        <taxon>Eukaryota</taxon>
        <taxon>Metazoa</taxon>
        <taxon>Porifera</taxon>
        <taxon>Demospongiae</taxon>
        <taxon>Heteroscleromorpha</taxon>
        <taxon>Tetractinellida</taxon>
        <taxon>Astrophorina</taxon>
        <taxon>Geodiidae</taxon>
        <taxon>Geodia</taxon>
    </lineage>
</organism>
<dbReference type="FunFam" id="3.40.50.970:FF:000016">
    <property type="entry name" value="Acetolactate synthase"/>
    <property type="match status" value="1"/>
</dbReference>
<keyword evidence="11 16" id="KW-0786">Thiamine pyrophosphate</keyword>
<comment type="cofactor">
    <cofactor evidence="16">
        <name>Mg(2+)</name>
        <dbReference type="ChEBI" id="CHEBI:18420"/>
    </cofactor>
    <text evidence="16">Binds 1 Mg(2+) ion per subunit.</text>
</comment>
<dbReference type="InterPro" id="IPR039368">
    <property type="entry name" value="AHAS_TPP"/>
</dbReference>
<dbReference type="PANTHER" id="PTHR18968">
    <property type="entry name" value="THIAMINE PYROPHOSPHATE ENZYMES"/>
    <property type="match status" value="1"/>
</dbReference>
<dbReference type="FunFam" id="3.30.70.1150:FF:000001">
    <property type="entry name" value="Acetolactate synthase small subunit"/>
    <property type="match status" value="1"/>
</dbReference>
<comment type="pathway">
    <text evidence="1 16">Amino-acid biosynthesis; L-isoleucine biosynthesis; L-isoleucine from 2-oxobutanoate: step 1/4.</text>
</comment>
<dbReference type="AlphaFoldDB" id="A0AA35WLQ3"/>
<dbReference type="Pfam" id="PF02775">
    <property type="entry name" value="TPP_enzyme_C"/>
    <property type="match status" value="1"/>
</dbReference>
<dbReference type="Gene3D" id="3.40.50.1220">
    <property type="entry name" value="TPP-binding domain"/>
    <property type="match status" value="1"/>
</dbReference>
<dbReference type="InterPro" id="IPR027271">
    <property type="entry name" value="Acetolactate_synth/TF_NikR_C"/>
</dbReference>
<dbReference type="InterPro" id="IPR019455">
    <property type="entry name" value="Acetolactate_synth_ssu_C"/>
</dbReference>